<keyword evidence="1 2" id="KW-0694">RNA-binding</keyword>
<dbReference type="OrthoDB" id="1049195at2759"/>
<keyword evidence="6" id="KW-1185">Reference proteome</keyword>
<dbReference type="AlphaFoldDB" id="A0A9N9FYM0"/>
<feature type="region of interest" description="Disordered" evidence="3">
    <location>
        <begin position="721"/>
        <end position="770"/>
    </location>
</feature>
<accession>A0A9N9FYM0</accession>
<dbReference type="GO" id="GO:0003729">
    <property type="term" value="F:mRNA binding"/>
    <property type="evidence" value="ECO:0007669"/>
    <property type="project" value="TreeGrafter"/>
</dbReference>
<proteinExistence type="predicted"/>
<dbReference type="SMART" id="SM00360">
    <property type="entry name" value="RRM"/>
    <property type="match status" value="3"/>
</dbReference>
<sequence>MAREKPREQHLERYDGPAFVRQIELANDAVSVGWQDLKDLFRSAGNVQRANIMQGRDGRSKGHGIVLYATVADAQKAISTFDGYEWHGRKLEVREDRSAMDFPPPPPRTENANAMIQCDAIRNEAENDLSNTSASTTSNDMNGTTSSTQTAPSPVDYPISTNENLDLSGITLNGTKYVDESTASNSTVGNGANGINGTASSNLQRQLFVGNLPFRVRWQDLKDLFRKAGTVLRADVAMGYDNRSKGHGTVLFGSSEDAKKAIVMFNNYNWLGRIIEVREDRGGFSETNGASENSGNNVGNNNYMQENVRRTVEHVMNHSPHPQPPYAPSAPIIGPAGIYFPTRGIQAPQHNFSGRLLFVGNLPFNCQWQDLKDLFRNAGNIIRADVSTSYDGRSRGFGTVLFATPEDARRAVELYNGYEFQGRTLRVHFDKYSLPPMPHPHNPPHHPVHLAPAVHPHHRPPLITNIHHNFHLGHPPPIHPHFMPPTHIGPFSPPLATPPLTSPPPFPTTYNPLAHHGSQHNSTVNGSAPFQPMQIVSATAGSVQHNVVVTSTNSSQNVSQDQQQTAPATQFSGFGPIGKTHHSPQSTTTTSSISNLGSVGYSGASNSTNGIVGTSVNGSSENNNYGAGNNDNTLHSLASSFTNLHIGPTPQQLFFHPPHPHHRPPIPTAGLVNMGGHYQAHISSASASFNHTAFGVTNGLVRPPSSSANNVAVVVEAENNGGKSNILGSSSTNSADVSNSSSNTNGTSSSVAVPSSGLWDSSANSSSNGTSSVMSIGMTTSLTGMNGLDGGGASMVPTMMKNGYWNIMEIGWFMDDGVKDIMCENCGCFFGRAIVGLNNLWDCDGGCFYLVSGE</sequence>
<name>A0A9N9FYM0_9GLOM</name>
<dbReference type="SUPFAM" id="SSF54928">
    <property type="entry name" value="RNA-binding domain, RBD"/>
    <property type="match status" value="3"/>
</dbReference>
<dbReference type="InterPro" id="IPR050374">
    <property type="entry name" value="RRT5_SRSF_SR"/>
</dbReference>
<feature type="compositionally biased region" description="Low complexity" evidence="3">
    <location>
        <begin position="583"/>
        <end position="594"/>
    </location>
</feature>
<evidence type="ECO:0000259" key="4">
    <source>
        <dbReference type="PROSITE" id="PS50102"/>
    </source>
</evidence>
<dbReference type="GO" id="GO:0005737">
    <property type="term" value="C:cytoplasm"/>
    <property type="evidence" value="ECO:0007669"/>
    <property type="project" value="TreeGrafter"/>
</dbReference>
<dbReference type="FunFam" id="3.30.70.330:FF:000145">
    <property type="entry name" value="Putative RNP domain-containing protein"/>
    <property type="match status" value="2"/>
</dbReference>
<protein>
    <submittedName>
        <fullName evidence="5">1378_t:CDS:1</fullName>
    </submittedName>
</protein>
<dbReference type="GO" id="GO:0005634">
    <property type="term" value="C:nucleus"/>
    <property type="evidence" value="ECO:0007669"/>
    <property type="project" value="TreeGrafter"/>
</dbReference>
<dbReference type="GO" id="GO:1990904">
    <property type="term" value="C:ribonucleoprotein complex"/>
    <property type="evidence" value="ECO:0007669"/>
    <property type="project" value="TreeGrafter"/>
</dbReference>
<evidence type="ECO:0000256" key="3">
    <source>
        <dbReference type="SAM" id="MobiDB-lite"/>
    </source>
</evidence>
<dbReference type="PROSITE" id="PS50102">
    <property type="entry name" value="RRM"/>
    <property type="match status" value="3"/>
</dbReference>
<dbReference type="Pfam" id="PF00076">
    <property type="entry name" value="RRM_1"/>
    <property type="match status" value="3"/>
</dbReference>
<dbReference type="Gene3D" id="3.30.70.330">
    <property type="match status" value="3"/>
</dbReference>
<feature type="compositionally biased region" description="Low complexity" evidence="3">
    <location>
        <begin position="553"/>
        <end position="565"/>
    </location>
</feature>
<dbReference type="Proteomes" id="UP000789342">
    <property type="component" value="Unassembled WGS sequence"/>
</dbReference>
<dbReference type="PANTHER" id="PTHR23003:SF64">
    <property type="entry name" value="RRM DOMAIN-CONTAINING PROTEIN"/>
    <property type="match status" value="1"/>
</dbReference>
<feature type="domain" description="RRM" evidence="4">
    <location>
        <begin position="355"/>
        <end position="432"/>
    </location>
</feature>
<comment type="caution">
    <text evidence="5">The sequence shown here is derived from an EMBL/GenBank/DDBJ whole genome shotgun (WGS) entry which is preliminary data.</text>
</comment>
<feature type="compositionally biased region" description="Low complexity" evidence="3">
    <location>
        <begin position="729"/>
        <end position="770"/>
    </location>
</feature>
<dbReference type="InterPro" id="IPR035979">
    <property type="entry name" value="RBD_domain_sf"/>
</dbReference>
<dbReference type="EMBL" id="CAJVPV010004247">
    <property type="protein sequence ID" value="CAG8569409.1"/>
    <property type="molecule type" value="Genomic_DNA"/>
</dbReference>
<feature type="compositionally biased region" description="Polar residues" evidence="3">
    <location>
        <begin position="128"/>
        <end position="152"/>
    </location>
</feature>
<feature type="domain" description="RRM" evidence="4">
    <location>
        <begin position="16"/>
        <end position="98"/>
    </location>
</feature>
<evidence type="ECO:0000256" key="1">
    <source>
        <dbReference type="ARBA" id="ARBA00022884"/>
    </source>
</evidence>
<dbReference type="PANTHER" id="PTHR23003">
    <property type="entry name" value="RNA RECOGNITION MOTIF RRM DOMAIN CONTAINING PROTEIN"/>
    <property type="match status" value="1"/>
</dbReference>
<organism evidence="5 6">
    <name type="scientific">Acaulospora morrowiae</name>
    <dbReference type="NCBI Taxonomy" id="94023"/>
    <lineage>
        <taxon>Eukaryota</taxon>
        <taxon>Fungi</taxon>
        <taxon>Fungi incertae sedis</taxon>
        <taxon>Mucoromycota</taxon>
        <taxon>Glomeromycotina</taxon>
        <taxon>Glomeromycetes</taxon>
        <taxon>Diversisporales</taxon>
        <taxon>Acaulosporaceae</taxon>
        <taxon>Acaulospora</taxon>
    </lineage>
</organism>
<evidence type="ECO:0000313" key="5">
    <source>
        <dbReference type="EMBL" id="CAG8569409.1"/>
    </source>
</evidence>
<reference evidence="5" key="1">
    <citation type="submission" date="2021-06" db="EMBL/GenBank/DDBJ databases">
        <authorList>
            <person name="Kallberg Y."/>
            <person name="Tangrot J."/>
            <person name="Rosling A."/>
        </authorList>
    </citation>
    <scope>NUCLEOTIDE SEQUENCE</scope>
    <source>
        <strain evidence="5">CL551</strain>
    </source>
</reference>
<feature type="region of interest" description="Disordered" evidence="3">
    <location>
        <begin position="553"/>
        <end position="594"/>
    </location>
</feature>
<dbReference type="InterPro" id="IPR000504">
    <property type="entry name" value="RRM_dom"/>
</dbReference>
<dbReference type="InterPro" id="IPR012677">
    <property type="entry name" value="Nucleotide-bd_a/b_plait_sf"/>
</dbReference>
<gene>
    <name evidence="5" type="ORF">AMORRO_LOCUS6392</name>
</gene>
<evidence type="ECO:0000256" key="2">
    <source>
        <dbReference type="PROSITE-ProRule" id="PRU00176"/>
    </source>
</evidence>
<evidence type="ECO:0000313" key="6">
    <source>
        <dbReference type="Proteomes" id="UP000789342"/>
    </source>
</evidence>
<feature type="region of interest" description="Disordered" evidence="3">
    <location>
        <begin position="128"/>
        <end position="156"/>
    </location>
</feature>
<feature type="domain" description="RRM" evidence="4">
    <location>
        <begin position="205"/>
        <end position="282"/>
    </location>
</feature>